<evidence type="ECO:0000256" key="1">
    <source>
        <dbReference type="ARBA" id="ARBA00004123"/>
    </source>
</evidence>
<dbReference type="GO" id="GO:0005737">
    <property type="term" value="C:cytoplasm"/>
    <property type="evidence" value="ECO:0007669"/>
    <property type="project" value="UniProtKB-SubCell"/>
</dbReference>
<evidence type="ECO:0000256" key="11">
    <source>
        <dbReference type="PROSITE-ProRule" id="PRU00175"/>
    </source>
</evidence>
<feature type="signal peptide" evidence="12">
    <location>
        <begin position="1"/>
        <end position="19"/>
    </location>
</feature>
<keyword evidence="6" id="KW-0479">Metal-binding</keyword>
<dbReference type="PROSITE" id="PS50089">
    <property type="entry name" value="ZF_RING_2"/>
    <property type="match status" value="1"/>
</dbReference>
<evidence type="ECO:0000256" key="10">
    <source>
        <dbReference type="ARBA" id="ARBA00023242"/>
    </source>
</evidence>
<dbReference type="FunFam" id="3.30.40.10:FF:000273">
    <property type="entry name" value="E3 ubiquitin-protein ligase RBX1"/>
    <property type="match status" value="1"/>
</dbReference>
<gene>
    <name evidence="14" type="ORF">TCMB3V08_LOCUS2459</name>
</gene>
<dbReference type="AlphaFoldDB" id="A0A7R9IZL1"/>
<dbReference type="Pfam" id="PF12678">
    <property type="entry name" value="zf-rbx1"/>
    <property type="match status" value="1"/>
</dbReference>
<evidence type="ECO:0000256" key="2">
    <source>
        <dbReference type="ARBA" id="ARBA00004496"/>
    </source>
</evidence>
<keyword evidence="9" id="KW-0862">Zinc</keyword>
<keyword evidence="12" id="KW-0732">Signal</keyword>
<dbReference type="InterPro" id="IPR051031">
    <property type="entry name" value="RING-box_E3_Ubiquitin_Ligase"/>
</dbReference>
<evidence type="ECO:0000256" key="6">
    <source>
        <dbReference type="ARBA" id="ARBA00022723"/>
    </source>
</evidence>
<keyword evidence="10" id="KW-0539">Nucleus</keyword>
<dbReference type="InterPro" id="IPR024766">
    <property type="entry name" value="Znf_RING_H2"/>
</dbReference>
<evidence type="ECO:0000256" key="5">
    <source>
        <dbReference type="ARBA" id="ARBA00022490"/>
    </source>
</evidence>
<keyword evidence="5" id="KW-0963">Cytoplasm</keyword>
<reference evidence="14" key="1">
    <citation type="submission" date="2020-11" db="EMBL/GenBank/DDBJ databases">
        <authorList>
            <person name="Tran Van P."/>
        </authorList>
    </citation>
    <scope>NUCLEOTIDE SEQUENCE</scope>
</reference>
<dbReference type="InterPro" id="IPR013083">
    <property type="entry name" value="Znf_RING/FYVE/PHD"/>
</dbReference>
<dbReference type="GO" id="GO:0005634">
    <property type="term" value="C:nucleus"/>
    <property type="evidence" value="ECO:0007669"/>
    <property type="project" value="UniProtKB-SubCell"/>
</dbReference>
<feature type="chain" id="PRO_5030734192" evidence="12">
    <location>
        <begin position="20"/>
        <end position="723"/>
    </location>
</feature>
<accession>A0A7R9IZL1</accession>
<comment type="similarity">
    <text evidence="4">Belongs to the RING-box family.</text>
</comment>
<dbReference type="PANTHER" id="PTHR11210">
    <property type="entry name" value="RING BOX"/>
    <property type="match status" value="1"/>
</dbReference>
<evidence type="ECO:0000259" key="13">
    <source>
        <dbReference type="PROSITE" id="PS50089"/>
    </source>
</evidence>
<name>A0A7R9IZL1_TIMCA</name>
<dbReference type="GO" id="GO:0031463">
    <property type="term" value="C:Cul3-RING ubiquitin ligase complex"/>
    <property type="evidence" value="ECO:0007669"/>
    <property type="project" value="UniProtKB-ARBA"/>
</dbReference>
<evidence type="ECO:0000256" key="7">
    <source>
        <dbReference type="ARBA" id="ARBA00022771"/>
    </source>
</evidence>
<evidence type="ECO:0000256" key="9">
    <source>
        <dbReference type="ARBA" id="ARBA00022833"/>
    </source>
</evidence>
<dbReference type="SUPFAM" id="SSF57850">
    <property type="entry name" value="RING/U-box"/>
    <property type="match status" value="1"/>
</dbReference>
<dbReference type="GO" id="GO:0008270">
    <property type="term" value="F:zinc ion binding"/>
    <property type="evidence" value="ECO:0007669"/>
    <property type="project" value="UniProtKB-KW"/>
</dbReference>
<proteinExistence type="inferred from homology"/>
<protein>
    <submittedName>
        <fullName evidence="14">(California timema) hypothetical protein</fullName>
    </submittedName>
</protein>
<sequence length="723" mass="80485">MFKILEMWHLRVSVSGLTALCFTDDLGALHGSKKARAAMCLVKERFDYFQQRRCQQPERSLLAESIYVPEVGEMQSRLSSLVEDSVVLNMGQDGSLDSIFQTLFCVALRPYLSQLRTIPDVIKSSAKSTTLHSAHGGWKSTYPYHRNIVILLHNLSNSSELLLQVVAPHISDATVFVAGNVCVATISLAILIETSCLSKRPPGCNFGTLVLDYENTVGMAELQPSFSKRCVAQFTLGALARLLTRSPPDLSNNTNWGHNNKNIGTSPNYGKGVPSPVIALHPKSGILGCILGKAEKFIARCMSDFPFTWPASVGARYNALISCWSRLQKMGRLGIEVKEKKYGGVGGWRWNTKEMEIADLRLERFSSLHLKPMIPSDQTRAFCSSAASLIIPSAKSVILLADYSMMWNAVALWAWDIVMDNCAICRNHIMEVCIECQASGMAEDCNVAWGVCSHAFHFHCISRWLKTRQVCPLDNRGWEFQNLSDNWFCTEHGYKINPLQWTHGLRHHSHSKLDCQCWGDQVSSNLPAEFLLFPTSFLSSAVHLITHSSHDVQFLVDAPTTLCGTPSMAIFSVVCHLPPGNDMSIAPLLSSSFCSRLPTLFSLRSLILLSSLDLPSLHPFILPTIILLPVLSNNEYYSMYTLLVEYFCNNVYHLGRARTCNFESADYSFGLLRTINLNASALTCNYQVGRLNSLCLDTKPSATLKLANLIVTYSFQRVCAHLQ</sequence>
<dbReference type="EMBL" id="OE179786">
    <property type="protein sequence ID" value="CAD7569729.1"/>
    <property type="molecule type" value="Genomic_DNA"/>
</dbReference>
<evidence type="ECO:0000313" key="14">
    <source>
        <dbReference type="EMBL" id="CAD7569729.1"/>
    </source>
</evidence>
<keyword evidence="7 11" id="KW-0863">Zinc-finger</keyword>
<organism evidence="14">
    <name type="scientific">Timema californicum</name>
    <name type="common">California timema</name>
    <name type="synonym">Walking stick</name>
    <dbReference type="NCBI Taxonomy" id="61474"/>
    <lineage>
        <taxon>Eukaryota</taxon>
        <taxon>Metazoa</taxon>
        <taxon>Ecdysozoa</taxon>
        <taxon>Arthropoda</taxon>
        <taxon>Hexapoda</taxon>
        <taxon>Insecta</taxon>
        <taxon>Pterygota</taxon>
        <taxon>Neoptera</taxon>
        <taxon>Polyneoptera</taxon>
        <taxon>Phasmatodea</taxon>
        <taxon>Timematodea</taxon>
        <taxon>Timematoidea</taxon>
        <taxon>Timematidae</taxon>
        <taxon>Timema</taxon>
    </lineage>
</organism>
<evidence type="ECO:0000256" key="3">
    <source>
        <dbReference type="ARBA" id="ARBA00004906"/>
    </source>
</evidence>
<dbReference type="InterPro" id="IPR001841">
    <property type="entry name" value="Znf_RING"/>
</dbReference>
<evidence type="ECO:0000256" key="8">
    <source>
        <dbReference type="ARBA" id="ARBA00022786"/>
    </source>
</evidence>
<dbReference type="Gene3D" id="3.30.40.10">
    <property type="entry name" value="Zinc/RING finger domain, C3HC4 (zinc finger)"/>
    <property type="match status" value="1"/>
</dbReference>
<dbReference type="CDD" id="cd16485">
    <property type="entry name" value="mRING-H2-C3H2C2D_RBX1"/>
    <property type="match status" value="1"/>
</dbReference>
<evidence type="ECO:0000256" key="4">
    <source>
        <dbReference type="ARBA" id="ARBA00009273"/>
    </source>
</evidence>
<comment type="pathway">
    <text evidence="3">Protein modification; protein ubiquitination.</text>
</comment>
<evidence type="ECO:0000256" key="12">
    <source>
        <dbReference type="SAM" id="SignalP"/>
    </source>
</evidence>
<keyword evidence="8" id="KW-0833">Ubl conjugation pathway</keyword>
<comment type="subcellular location">
    <subcellularLocation>
        <location evidence="2">Cytoplasm</location>
    </subcellularLocation>
    <subcellularLocation>
        <location evidence="1">Nucleus</location>
    </subcellularLocation>
</comment>
<feature type="domain" description="RING-type" evidence="13">
    <location>
        <begin position="422"/>
        <end position="475"/>
    </location>
</feature>